<reference evidence="3" key="1">
    <citation type="submission" date="2020-02" db="EMBL/GenBank/DDBJ databases">
        <authorList>
            <person name="Meier V. D."/>
        </authorList>
    </citation>
    <scope>NUCLEOTIDE SEQUENCE</scope>
    <source>
        <strain evidence="3">AVDCRST_MAG53</strain>
    </source>
</reference>
<dbReference type="AlphaFoldDB" id="A0A6J4SYK4"/>
<dbReference type="InterPro" id="IPR023346">
    <property type="entry name" value="Lysozyme-like_dom_sf"/>
</dbReference>
<evidence type="ECO:0000256" key="1">
    <source>
        <dbReference type="SAM" id="MobiDB-lite"/>
    </source>
</evidence>
<dbReference type="Gene3D" id="1.10.530.10">
    <property type="match status" value="1"/>
</dbReference>
<dbReference type="CDD" id="cd13399">
    <property type="entry name" value="Slt35-like"/>
    <property type="match status" value="1"/>
</dbReference>
<dbReference type="InterPro" id="IPR008258">
    <property type="entry name" value="Transglycosylase_SLT_dom_1"/>
</dbReference>
<feature type="region of interest" description="Disordered" evidence="1">
    <location>
        <begin position="14"/>
        <end position="43"/>
    </location>
</feature>
<protein>
    <submittedName>
        <fullName evidence="3">GH23</fullName>
    </submittedName>
</protein>
<name>A0A6J4SYK4_9ACTN</name>
<gene>
    <name evidence="3" type="ORF">AVDCRST_MAG53-2795</name>
</gene>
<dbReference type="Pfam" id="PF01464">
    <property type="entry name" value="SLT"/>
    <property type="match status" value="1"/>
</dbReference>
<accession>A0A6J4SYK4</accession>
<evidence type="ECO:0000259" key="2">
    <source>
        <dbReference type="Pfam" id="PF01464"/>
    </source>
</evidence>
<dbReference type="SUPFAM" id="SSF53955">
    <property type="entry name" value="Lysozyme-like"/>
    <property type="match status" value="1"/>
</dbReference>
<feature type="region of interest" description="Disordered" evidence="1">
    <location>
        <begin position="89"/>
        <end position="110"/>
    </location>
</feature>
<proteinExistence type="predicted"/>
<dbReference type="EMBL" id="CADCVR010000079">
    <property type="protein sequence ID" value="CAA9508718.1"/>
    <property type="molecule type" value="Genomic_DNA"/>
</dbReference>
<evidence type="ECO:0000313" key="3">
    <source>
        <dbReference type="EMBL" id="CAA9508718.1"/>
    </source>
</evidence>
<sequence length="361" mass="39310">MDFYEVLGRERRGQLSFGARPQHRRPTPRPDGHGKNAGQRPAAPWWRCARPPRRLPWLTVPRTLRTPLLLAVLLAALAVAAVALARTGGDAPGASEATGPTVAAPESLPAPGAALPRSAAGLAAALTQTTRRLRVAIETWTALEGATAAAPPRTVTLLALHQQRLYRRLADDPARADRIVARLGPTLRGEARDIILARRALGRIRRSGRVPAVRTAAAAPAEELRGIYASAQRRFRVPRDVLAAVNFVESAFGRVRSASEAGARGPMQFLPATWRQYGLGGDIDKPRDAIFGAANYLRASGAPGDLRRALFAYNRSTDYVSAILRFARRMRADERTFYAFYAWQVYVRTPAGGVRRLTGPR</sequence>
<feature type="domain" description="Transglycosylase SLT" evidence="2">
    <location>
        <begin position="230"/>
        <end position="317"/>
    </location>
</feature>
<organism evidence="3">
    <name type="scientific">uncultured Solirubrobacteraceae bacterium</name>
    <dbReference type="NCBI Taxonomy" id="1162706"/>
    <lineage>
        <taxon>Bacteria</taxon>
        <taxon>Bacillati</taxon>
        <taxon>Actinomycetota</taxon>
        <taxon>Thermoleophilia</taxon>
        <taxon>Solirubrobacterales</taxon>
        <taxon>Solirubrobacteraceae</taxon>
        <taxon>environmental samples</taxon>
    </lineage>
</organism>